<evidence type="ECO:0000313" key="2">
    <source>
        <dbReference type="EMBL" id="MDA5194311.1"/>
    </source>
</evidence>
<dbReference type="GO" id="GO:0005737">
    <property type="term" value="C:cytoplasm"/>
    <property type="evidence" value="ECO:0007669"/>
    <property type="project" value="TreeGrafter"/>
</dbReference>
<dbReference type="InterPro" id="IPR004045">
    <property type="entry name" value="Glutathione_S-Trfase_N"/>
</dbReference>
<dbReference type="CDD" id="cd03060">
    <property type="entry name" value="GST_N_Omega_like"/>
    <property type="match status" value="1"/>
</dbReference>
<keyword evidence="3" id="KW-1185">Reference proteome</keyword>
<dbReference type="SUPFAM" id="SSF47616">
    <property type="entry name" value="GST C-terminal domain-like"/>
    <property type="match status" value="1"/>
</dbReference>
<dbReference type="CDD" id="cd03196">
    <property type="entry name" value="GST_C_5"/>
    <property type="match status" value="1"/>
</dbReference>
<comment type="caution">
    <text evidence="2">The sequence shown here is derived from an EMBL/GenBank/DDBJ whole genome shotgun (WGS) entry which is preliminary data.</text>
</comment>
<feature type="domain" description="GST N-terminal" evidence="1">
    <location>
        <begin position="3"/>
        <end position="82"/>
    </location>
</feature>
<organism evidence="2 3">
    <name type="scientific">Govanella unica</name>
    <dbReference type="NCBI Taxonomy" id="2975056"/>
    <lineage>
        <taxon>Bacteria</taxon>
        <taxon>Pseudomonadati</taxon>
        <taxon>Pseudomonadota</taxon>
        <taxon>Alphaproteobacteria</taxon>
        <taxon>Emcibacterales</taxon>
        <taxon>Govanellaceae</taxon>
        <taxon>Govanella</taxon>
    </lineage>
</organism>
<dbReference type="PROSITE" id="PS50404">
    <property type="entry name" value="GST_NTER"/>
    <property type="match status" value="1"/>
</dbReference>
<evidence type="ECO:0000259" key="1">
    <source>
        <dbReference type="PROSITE" id="PS50404"/>
    </source>
</evidence>
<dbReference type="PANTHER" id="PTHR43968">
    <property type="match status" value="1"/>
</dbReference>
<sequence length="209" mass="23409">MTDLPILYSFRRCPYAMRARLALAVSATSCRLREVALKNKPAEMLAVSPKGTVPVLVTADGQVIDESLAIMTWALGRQDPEDWLAPSDGGLIAENDGPFKASLDRYKYPSRYDLADPLPYRAEGIGFLTRLNGLLEQHPFLAGEQRSLADMAIFPFVRQFAEVDRVWFDELPMKPLQTWLATQLAAPLFQAVMGKYAPWKSGQDEPFFP</sequence>
<dbReference type="RefSeq" id="WP_274944014.1">
    <property type="nucleotide sequence ID" value="NZ_JANWOI010000003.1"/>
</dbReference>
<accession>A0A9X3Z7M5</accession>
<protein>
    <submittedName>
        <fullName evidence="2">Glutathione S-transferase</fullName>
    </submittedName>
</protein>
<dbReference type="Pfam" id="PF13417">
    <property type="entry name" value="GST_N_3"/>
    <property type="match status" value="1"/>
</dbReference>
<reference evidence="2" key="1">
    <citation type="submission" date="2022-08" db="EMBL/GenBank/DDBJ databases">
        <authorList>
            <person name="Vandamme P."/>
            <person name="Hettiarachchi A."/>
            <person name="Peeters C."/>
            <person name="Cnockaert M."/>
            <person name="Carlier A."/>
        </authorList>
    </citation>
    <scope>NUCLEOTIDE SEQUENCE</scope>
    <source>
        <strain evidence="2">LMG 31809</strain>
    </source>
</reference>
<dbReference type="EMBL" id="JANWOI010000003">
    <property type="protein sequence ID" value="MDA5194311.1"/>
    <property type="molecule type" value="Genomic_DNA"/>
</dbReference>
<dbReference type="Pfam" id="PF13410">
    <property type="entry name" value="GST_C_2"/>
    <property type="match status" value="1"/>
</dbReference>
<dbReference type="PANTHER" id="PTHR43968:SF6">
    <property type="entry name" value="GLUTATHIONE S-TRANSFERASE OMEGA"/>
    <property type="match status" value="1"/>
</dbReference>
<dbReference type="SUPFAM" id="SSF52833">
    <property type="entry name" value="Thioredoxin-like"/>
    <property type="match status" value="1"/>
</dbReference>
<gene>
    <name evidence="2" type="ORF">NYP16_10145</name>
</gene>
<dbReference type="InterPro" id="IPR036249">
    <property type="entry name" value="Thioredoxin-like_sf"/>
</dbReference>
<dbReference type="Gene3D" id="1.20.1050.10">
    <property type="match status" value="1"/>
</dbReference>
<dbReference type="InterPro" id="IPR036282">
    <property type="entry name" value="Glutathione-S-Trfase_C_sf"/>
</dbReference>
<dbReference type="Gene3D" id="3.40.30.10">
    <property type="entry name" value="Glutaredoxin"/>
    <property type="match status" value="1"/>
</dbReference>
<proteinExistence type="predicted"/>
<name>A0A9X3Z7M5_9PROT</name>
<dbReference type="AlphaFoldDB" id="A0A9X3Z7M5"/>
<dbReference type="Proteomes" id="UP001141619">
    <property type="component" value="Unassembled WGS sequence"/>
</dbReference>
<dbReference type="InterPro" id="IPR050983">
    <property type="entry name" value="GST_Omega/HSP26"/>
</dbReference>
<reference evidence="2" key="2">
    <citation type="journal article" date="2023" name="Syst. Appl. Microbiol.">
        <title>Govania unica gen. nov., sp. nov., a rare biosphere bacterium that represents a novel family in the class Alphaproteobacteria.</title>
        <authorList>
            <person name="Vandamme P."/>
            <person name="Peeters C."/>
            <person name="Hettiarachchi A."/>
            <person name="Cnockaert M."/>
            <person name="Carlier A."/>
        </authorList>
    </citation>
    <scope>NUCLEOTIDE SEQUENCE</scope>
    <source>
        <strain evidence="2">LMG 31809</strain>
    </source>
</reference>
<evidence type="ECO:0000313" key="3">
    <source>
        <dbReference type="Proteomes" id="UP001141619"/>
    </source>
</evidence>